<dbReference type="InterPro" id="IPR002423">
    <property type="entry name" value="Cpn60/GroEL/TCP-1"/>
</dbReference>
<comment type="caution">
    <text evidence="5">The sequence shown here is derived from an EMBL/GenBank/DDBJ whole genome shotgun (WGS) entry which is preliminary data.</text>
</comment>
<dbReference type="GO" id="GO:0005524">
    <property type="term" value="F:ATP binding"/>
    <property type="evidence" value="ECO:0007669"/>
    <property type="project" value="UniProtKB-KW"/>
</dbReference>
<dbReference type="SUPFAM" id="SSF52029">
    <property type="entry name" value="GroEL apical domain-like"/>
    <property type="match status" value="1"/>
</dbReference>
<evidence type="ECO:0000256" key="1">
    <source>
        <dbReference type="ARBA" id="ARBA00022741"/>
    </source>
</evidence>
<dbReference type="Pfam" id="PF00118">
    <property type="entry name" value="Cpn60_TCP1"/>
    <property type="match status" value="1"/>
</dbReference>
<keyword evidence="4" id="KW-0472">Membrane</keyword>
<organism evidence="5">
    <name type="scientific">Tanacetum cinerariifolium</name>
    <name type="common">Dalmatian daisy</name>
    <name type="synonym">Chrysanthemum cinerariifolium</name>
    <dbReference type="NCBI Taxonomy" id="118510"/>
    <lineage>
        <taxon>Eukaryota</taxon>
        <taxon>Viridiplantae</taxon>
        <taxon>Streptophyta</taxon>
        <taxon>Embryophyta</taxon>
        <taxon>Tracheophyta</taxon>
        <taxon>Spermatophyta</taxon>
        <taxon>Magnoliopsida</taxon>
        <taxon>eudicotyledons</taxon>
        <taxon>Gunneridae</taxon>
        <taxon>Pentapetalae</taxon>
        <taxon>asterids</taxon>
        <taxon>campanulids</taxon>
        <taxon>Asterales</taxon>
        <taxon>Asteraceae</taxon>
        <taxon>Asteroideae</taxon>
        <taxon>Anthemideae</taxon>
        <taxon>Anthemidinae</taxon>
        <taxon>Tanacetum</taxon>
    </lineage>
</organism>
<evidence type="ECO:0000256" key="2">
    <source>
        <dbReference type="ARBA" id="ARBA00022840"/>
    </source>
</evidence>
<evidence type="ECO:0000256" key="4">
    <source>
        <dbReference type="SAM" id="Phobius"/>
    </source>
</evidence>
<dbReference type="InterPro" id="IPR017998">
    <property type="entry name" value="Chaperone_TCP-1"/>
</dbReference>
<reference evidence="5" key="1">
    <citation type="journal article" date="2019" name="Sci. Rep.">
        <title>Draft genome of Tanacetum cinerariifolium, the natural source of mosquito coil.</title>
        <authorList>
            <person name="Yamashiro T."/>
            <person name="Shiraishi A."/>
            <person name="Satake H."/>
            <person name="Nakayama K."/>
        </authorList>
    </citation>
    <scope>NUCLEOTIDE SEQUENCE</scope>
</reference>
<dbReference type="Gene3D" id="3.30.260.10">
    <property type="entry name" value="TCP-1-like chaperonin intermediate domain"/>
    <property type="match status" value="1"/>
</dbReference>
<dbReference type="PANTHER" id="PTHR11353">
    <property type="entry name" value="CHAPERONIN"/>
    <property type="match status" value="1"/>
</dbReference>
<keyword evidence="2" id="KW-0067">ATP-binding</keyword>
<feature type="non-terminal residue" evidence="5">
    <location>
        <position position="1"/>
    </location>
</feature>
<feature type="transmembrane region" description="Helical" evidence="4">
    <location>
        <begin position="6"/>
        <end position="26"/>
    </location>
</feature>
<dbReference type="SUPFAM" id="SSF54849">
    <property type="entry name" value="GroEL-intermediate domain like"/>
    <property type="match status" value="1"/>
</dbReference>
<dbReference type="GO" id="GO:0140662">
    <property type="term" value="F:ATP-dependent protein folding chaperone"/>
    <property type="evidence" value="ECO:0007669"/>
    <property type="project" value="InterPro"/>
</dbReference>
<evidence type="ECO:0000313" key="5">
    <source>
        <dbReference type="EMBL" id="GFB18573.1"/>
    </source>
</evidence>
<evidence type="ECO:0000256" key="3">
    <source>
        <dbReference type="ARBA" id="ARBA00023186"/>
    </source>
</evidence>
<name>A0A699L603_TANCI</name>
<dbReference type="Gene3D" id="3.50.7.10">
    <property type="entry name" value="GroEL"/>
    <property type="match status" value="1"/>
</dbReference>
<dbReference type="AlphaFoldDB" id="A0A699L603"/>
<proteinExistence type="predicted"/>
<dbReference type="EMBL" id="BKCJ010570657">
    <property type="protein sequence ID" value="GFB18573.1"/>
    <property type="molecule type" value="Genomic_DNA"/>
</dbReference>
<keyword evidence="1" id="KW-0547">Nucleotide-binding</keyword>
<keyword evidence="4" id="KW-0812">Transmembrane</keyword>
<dbReference type="FunFam" id="3.30.260.10:FF:000017">
    <property type="entry name" value="T-complex protein 1 subunit zeta"/>
    <property type="match status" value="1"/>
</dbReference>
<dbReference type="InterPro" id="IPR027410">
    <property type="entry name" value="TCP-1-like_intermed_sf"/>
</dbReference>
<dbReference type="InterPro" id="IPR027409">
    <property type="entry name" value="GroEL-like_apical_dom_sf"/>
</dbReference>
<sequence length="143" mass="15820">WSIVFTYSSFVGVQVADILVSQIVSLQRAKRRNKERLVLACGGEAVNTVDDLTPDCLGWAGLVYEHVLGEEKYTFVEELNHPHSCTILIKGPNDNTIAQIKDAVRDGLRSVKITIKDEAVVLDLNPQPFGWRASHTTNDTIGT</sequence>
<keyword evidence="4" id="KW-1133">Transmembrane helix</keyword>
<dbReference type="FunFam" id="3.50.7.10:FF:000048">
    <property type="match status" value="1"/>
</dbReference>
<protein>
    <submittedName>
        <fullName evidence="5">T-complex protein 1 subunit zeta 1</fullName>
    </submittedName>
</protein>
<keyword evidence="3" id="KW-0143">Chaperone</keyword>
<accession>A0A699L603</accession>
<gene>
    <name evidence="5" type="ORF">Tci_690544</name>
</gene>